<evidence type="ECO:0000313" key="2">
    <source>
        <dbReference type="EMBL" id="KAH6893551.1"/>
    </source>
</evidence>
<comment type="caution">
    <text evidence="2">The sequence shown here is derived from an EMBL/GenBank/DDBJ whole genome shotgun (WGS) entry which is preliminary data.</text>
</comment>
<evidence type="ECO:0000256" key="1">
    <source>
        <dbReference type="SAM" id="MobiDB-lite"/>
    </source>
</evidence>
<dbReference type="PANTHER" id="PTHR40625:SF1">
    <property type="entry name" value="AMP-ACTIVATED PROTEIN KINASE GLYCOGEN-BINDING DOMAIN-CONTAINING PROTEIN"/>
    <property type="match status" value="1"/>
</dbReference>
<dbReference type="OrthoDB" id="5422351at2759"/>
<feature type="compositionally biased region" description="Basic and acidic residues" evidence="1">
    <location>
        <begin position="193"/>
        <end position="212"/>
    </location>
</feature>
<organism evidence="2 3">
    <name type="scientific">Thelonectria olida</name>
    <dbReference type="NCBI Taxonomy" id="1576542"/>
    <lineage>
        <taxon>Eukaryota</taxon>
        <taxon>Fungi</taxon>
        <taxon>Dikarya</taxon>
        <taxon>Ascomycota</taxon>
        <taxon>Pezizomycotina</taxon>
        <taxon>Sordariomycetes</taxon>
        <taxon>Hypocreomycetidae</taxon>
        <taxon>Hypocreales</taxon>
        <taxon>Nectriaceae</taxon>
        <taxon>Thelonectria</taxon>
    </lineage>
</organism>
<feature type="compositionally biased region" description="Basic and acidic residues" evidence="1">
    <location>
        <begin position="159"/>
        <end position="170"/>
    </location>
</feature>
<reference evidence="2 3" key="1">
    <citation type="journal article" date="2021" name="Nat. Commun.">
        <title>Genetic determinants of endophytism in the Arabidopsis root mycobiome.</title>
        <authorList>
            <person name="Mesny F."/>
            <person name="Miyauchi S."/>
            <person name="Thiergart T."/>
            <person name="Pickel B."/>
            <person name="Atanasova L."/>
            <person name="Karlsson M."/>
            <person name="Huettel B."/>
            <person name="Barry K.W."/>
            <person name="Haridas S."/>
            <person name="Chen C."/>
            <person name="Bauer D."/>
            <person name="Andreopoulos W."/>
            <person name="Pangilinan J."/>
            <person name="LaButti K."/>
            <person name="Riley R."/>
            <person name="Lipzen A."/>
            <person name="Clum A."/>
            <person name="Drula E."/>
            <person name="Henrissat B."/>
            <person name="Kohler A."/>
            <person name="Grigoriev I.V."/>
            <person name="Martin F.M."/>
            <person name="Hacquard S."/>
        </authorList>
    </citation>
    <scope>NUCLEOTIDE SEQUENCE [LARGE SCALE GENOMIC DNA]</scope>
    <source>
        <strain evidence="2 3">MPI-CAGE-CH-0241</strain>
    </source>
</reference>
<evidence type="ECO:0000313" key="3">
    <source>
        <dbReference type="Proteomes" id="UP000777438"/>
    </source>
</evidence>
<protein>
    <submittedName>
        <fullName evidence="2">Uncharacterized protein</fullName>
    </submittedName>
</protein>
<accession>A0A9P9AV51</accession>
<keyword evidence="3" id="KW-1185">Reference proteome</keyword>
<gene>
    <name evidence="2" type="ORF">B0T10DRAFT_399747</name>
</gene>
<proteinExistence type="predicted"/>
<dbReference type="EMBL" id="JAGPYM010000006">
    <property type="protein sequence ID" value="KAH6893551.1"/>
    <property type="molecule type" value="Genomic_DNA"/>
</dbReference>
<dbReference type="PANTHER" id="PTHR40625">
    <property type="entry name" value="GTP-BINDING PROTEIN ESDC-RELATED"/>
    <property type="match status" value="1"/>
</dbReference>
<feature type="compositionally biased region" description="Polar residues" evidence="1">
    <location>
        <begin position="249"/>
        <end position="260"/>
    </location>
</feature>
<sequence>MQRDVRRGRGQWRGCHTFRDIICDDAAGPATPYKRHGGLKMGHTYYYYYEVDGSVETHNHHLPSTTSCPYMPGQTVNTLIVPVEQALRYRSVSLSSMRPTDYKTMDPESKFITPRPAPSASVDNTSFRLGSSPLLNHKSSTRSLSPAPAWKRFFSRKLTSRDGERGRSPVRDATTTANSDECDGRCTTPSEGTRTRDISPESLRRFLSDDVPSRPGSNLSMRPTLVIPEDITEDHDQENDNDNDDDDNFATSAVSETQAYPTRLSPPPFRRIASCESVGTAAKSNSDNLMPTKASTLPVYQSQEAPASAVLPSRPRLETFSSSHMDFTSSGYFTSPISQYDDEGQAYCDDLTDDEDEALSSNNSDIFMRQPVADVSTKMESYECYSLPEAEERGAKIMEPQPTYAKMNSPALLSPGDSDLSVSGSNFLGSPINTGLDDFVSELGWMVDVIGNKHN</sequence>
<dbReference type="AlphaFoldDB" id="A0A9P9AV51"/>
<feature type="compositionally biased region" description="Acidic residues" evidence="1">
    <location>
        <begin position="230"/>
        <end position="248"/>
    </location>
</feature>
<dbReference type="Proteomes" id="UP000777438">
    <property type="component" value="Unassembled WGS sequence"/>
</dbReference>
<feature type="region of interest" description="Disordered" evidence="1">
    <location>
        <begin position="159"/>
        <end position="270"/>
    </location>
</feature>
<feature type="region of interest" description="Disordered" evidence="1">
    <location>
        <begin position="105"/>
        <end position="125"/>
    </location>
</feature>
<name>A0A9P9AV51_9HYPO</name>